<comment type="caution">
    <text evidence="1">The sequence shown here is derived from an EMBL/GenBank/DDBJ whole genome shotgun (WGS) entry which is preliminary data.</text>
</comment>
<reference evidence="1 2" key="1">
    <citation type="submission" date="2019-02" db="EMBL/GenBank/DDBJ databases">
        <title>Siculibacillus lacustris gen. nov., sp. nov., a new rosette-forming bacterium isolated from a freshwater crater lake (Lake St. Ana, Romania).</title>
        <authorList>
            <person name="Felfoldi T."/>
            <person name="Marton Z."/>
            <person name="Szabo A."/>
            <person name="Mentes A."/>
            <person name="Boka K."/>
            <person name="Marialigeti K."/>
            <person name="Mathe I."/>
            <person name="Koncz M."/>
            <person name="Schumann P."/>
            <person name="Toth E."/>
        </authorList>
    </citation>
    <scope>NUCLEOTIDE SEQUENCE [LARGE SCALE GENOMIC DNA]</scope>
    <source>
        <strain evidence="1 2">SA-279</strain>
    </source>
</reference>
<dbReference type="OrthoDB" id="7272469at2"/>
<sequence length="219" mass="23424">MTGDSADMLARLKSLLPGRWFAGIAPLRDAVLGALADQLAWAYGLFQWVITQSRISTATGAFLDLISFDFLGLGLRRRTGELDDVYRVRVLKEILRERATRAGMVAALTDLTGRAPVIFEPRRPADTGSYGLGGCAYGAIGGYGSVIMPTEYFMTAYRPATAGIPYVGGYGIAAAYTTPSATEYADITSAGAQIADAEIYETIEKTKALGTTAWVNIQS</sequence>
<accession>A0A4Q9VFC3</accession>
<dbReference type="Proteomes" id="UP000292781">
    <property type="component" value="Unassembled WGS sequence"/>
</dbReference>
<evidence type="ECO:0000313" key="1">
    <source>
        <dbReference type="EMBL" id="TBW32619.1"/>
    </source>
</evidence>
<gene>
    <name evidence="1" type="ORF">EYW49_22025</name>
</gene>
<evidence type="ECO:0000313" key="2">
    <source>
        <dbReference type="Proteomes" id="UP000292781"/>
    </source>
</evidence>
<dbReference type="AlphaFoldDB" id="A0A4Q9VFC3"/>
<name>A0A4Q9VFC3_9HYPH</name>
<organism evidence="1 2">
    <name type="scientific">Siculibacillus lacustris</name>
    <dbReference type="NCBI Taxonomy" id="1549641"/>
    <lineage>
        <taxon>Bacteria</taxon>
        <taxon>Pseudomonadati</taxon>
        <taxon>Pseudomonadota</taxon>
        <taxon>Alphaproteobacteria</taxon>
        <taxon>Hyphomicrobiales</taxon>
        <taxon>Ancalomicrobiaceae</taxon>
        <taxon>Siculibacillus</taxon>
    </lineage>
</organism>
<protein>
    <recommendedName>
        <fullName evidence="3">DUF2612 domain-containing protein</fullName>
    </recommendedName>
</protein>
<evidence type="ECO:0008006" key="3">
    <source>
        <dbReference type="Google" id="ProtNLM"/>
    </source>
</evidence>
<keyword evidence="2" id="KW-1185">Reference proteome</keyword>
<dbReference type="RefSeq" id="WP_131311797.1">
    <property type="nucleotide sequence ID" value="NZ_SJFN01000057.1"/>
</dbReference>
<dbReference type="EMBL" id="SJFN01000057">
    <property type="protein sequence ID" value="TBW32619.1"/>
    <property type="molecule type" value="Genomic_DNA"/>
</dbReference>
<proteinExistence type="predicted"/>